<keyword evidence="2" id="KW-1185">Reference proteome</keyword>
<comment type="caution">
    <text evidence="1">The sequence shown here is derived from an EMBL/GenBank/DDBJ whole genome shotgun (WGS) entry which is preliminary data.</text>
</comment>
<gene>
    <name evidence="1" type="ORF">ONZ52_11890</name>
</gene>
<organism evidence="1 2">
    <name type="scientific">Marinomonas rhodophyticola</name>
    <dbReference type="NCBI Taxonomy" id="2992803"/>
    <lineage>
        <taxon>Bacteria</taxon>
        <taxon>Pseudomonadati</taxon>
        <taxon>Pseudomonadota</taxon>
        <taxon>Gammaproteobacteria</taxon>
        <taxon>Oceanospirillales</taxon>
        <taxon>Oceanospirillaceae</taxon>
        <taxon>Marinomonas</taxon>
    </lineage>
</organism>
<reference evidence="1" key="1">
    <citation type="submission" date="2022-11" db="EMBL/GenBank/DDBJ databases">
        <title>Marinomonas sp. nov., isolated from marine algae.</title>
        <authorList>
            <person name="Choi D.G."/>
            <person name="Kim J.M."/>
            <person name="Lee J.K."/>
            <person name="Baek J.H."/>
            <person name="Jeon C.O."/>
        </authorList>
    </citation>
    <scope>NUCLEOTIDE SEQUENCE</scope>
    <source>
        <strain evidence="1">KJ51-3</strain>
    </source>
</reference>
<name>A0ABT3KGE5_9GAMM</name>
<protein>
    <submittedName>
        <fullName evidence="1">Uncharacterized protein</fullName>
    </submittedName>
</protein>
<dbReference type="Proteomes" id="UP001431181">
    <property type="component" value="Unassembled WGS sequence"/>
</dbReference>
<sequence length="104" mass="12193">MSTSTQRKQAQREREKAFDIKRVEVPLSATERQMLAEGCEFRGGYTASEYIATLIRRDYERIQEIKKTLGDCQYCNRPLPQGCERLHKGHKDCFHTREARKLSL</sequence>
<proteinExistence type="predicted"/>
<dbReference type="RefSeq" id="WP_265218827.1">
    <property type="nucleotide sequence ID" value="NZ_JAPEUL010000007.1"/>
</dbReference>
<evidence type="ECO:0000313" key="1">
    <source>
        <dbReference type="EMBL" id="MCW4629618.1"/>
    </source>
</evidence>
<accession>A0ABT3KGE5</accession>
<evidence type="ECO:0000313" key="2">
    <source>
        <dbReference type="Proteomes" id="UP001431181"/>
    </source>
</evidence>
<dbReference type="EMBL" id="JAPEUL010000007">
    <property type="protein sequence ID" value="MCW4629618.1"/>
    <property type="molecule type" value="Genomic_DNA"/>
</dbReference>